<dbReference type="PANTHER" id="PTHR37422">
    <property type="entry name" value="TEICHURONIC ACID BIOSYNTHESIS PROTEIN TUAE"/>
    <property type="match status" value="1"/>
</dbReference>
<evidence type="ECO:0000256" key="3">
    <source>
        <dbReference type="ARBA" id="ARBA00022989"/>
    </source>
</evidence>
<name>A0A0G0W9H9_UNCC2</name>
<feature type="transmembrane region" description="Helical" evidence="5">
    <location>
        <begin position="392"/>
        <end position="410"/>
    </location>
</feature>
<accession>A0A0G0W9H9</accession>
<evidence type="ECO:0000256" key="5">
    <source>
        <dbReference type="SAM" id="Phobius"/>
    </source>
</evidence>
<feature type="transmembrane region" description="Helical" evidence="5">
    <location>
        <begin position="192"/>
        <end position="218"/>
    </location>
</feature>
<dbReference type="EMBL" id="LCBL01000001">
    <property type="protein sequence ID" value="KKS09605.1"/>
    <property type="molecule type" value="Genomic_DNA"/>
</dbReference>
<keyword evidence="3 5" id="KW-1133">Transmembrane helix</keyword>
<reference evidence="7 8" key="1">
    <citation type="journal article" date="2015" name="Nature">
        <title>rRNA introns, odd ribosomes, and small enigmatic genomes across a large radiation of phyla.</title>
        <authorList>
            <person name="Brown C.T."/>
            <person name="Hug L.A."/>
            <person name="Thomas B.C."/>
            <person name="Sharon I."/>
            <person name="Castelle C.J."/>
            <person name="Singh A."/>
            <person name="Wilkins M.J."/>
            <person name="Williams K.H."/>
            <person name="Banfield J.F."/>
        </authorList>
    </citation>
    <scope>NUCLEOTIDE SEQUENCE [LARGE SCALE GENOMIC DNA]</scope>
</reference>
<feature type="transmembrane region" description="Helical" evidence="5">
    <location>
        <begin position="263"/>
        <end position="280"/>
    </location>
</feature>
<comment type="subcellular location">
    <subcellularLocation>
        <location evidence="1">Membrane</location>
        <topology evidence="1">Multi-pass membrane protein</topology>
    </subcellularLocation>
</comment>
<feature type="domain" description="O-antigen ligase-related" evidence="6">
    <location>
        <begin position="229"/>
        <end position="372"/>
    </location>
</feature>
<feature type="transmembrane region" description="Helical" evidence="5">
    <location>
        <begin position="65"/>
        <end position="87"/>
    </location>
</feature>
<dbReference type="Proteomes" id="UP000033869">
    <property type="component" value="Unassembled WGS sequence"/>
</dbReference>
<dbReference type="AlphaFoldDB" id="A0A0G0W9H9"/>
<comment type="caution">
    <text evidence="7">The sequence shown here is derived from an EMBL/GenBank/DDBJ whole genome shotgun (WGS) entry which is preliminary data.</text>
</comment>
<dbReference type="InterPro" id="IPR051533">
    <property type="entry name" value="WaaL-like"/>
</dbReference>
<feature type="transmembrane region" description="Helical" evidence="5">
    <location>
        <begin position="152"/>
        <end position="172"/>
    </location>
</feature>
<dbReference type="InterPro" id="IPR007016">
    <property type="entry name" value="O-antigen_ligase-rel_domated"/>
</dbReference>
<feature type="transmembrane region" description="Helical" evidence="5">
    <location>
        <begin position="40"/>
        <end position="59"/>
    </location>
</feature>
<evidence type="ECO:0000259" key="6">
    <source>
        <dbReference type="Pfam" id="PF04932"/>
    </source>
</evidence>
<evidence type="ECO:0000256" key="4">
    <source>
        <dbReference type="ARBA" id="ARBA00023136"/>
    </source>
</evidence>
<keyword evidence="2 5" id="KW-0812">Transmembrane</keyword>
<feature type="transmembrane region" description="Helical" evidence="5">
    <location>
        <begin position="230"/>
        <end position="257"/>
    </location>
</feature>
<evidence type="ECO:0000256" key="1">
    <source>
        <dbReference type="ARBA" id="ARBA00004141"/>
    </source>
</evidence>
<protein>
    <recommendedName>
        <fullName evidence="6">O-antigen ligase-related domain-containing protein</fullName>
    </recommendedName>
</protein>
<sequence>MKMNNLYKSSLAYSKLSLFFTVDYNLNLKNTFWGNILRKFYLPFVSESCFFLSILLIWYKGIFIKFSGVFSTNWLALVILSVGFIFLKKDKIHLQKIHLTYLIFLTFSIFSGFLSVLRGIDAGMVFKGWLILLQFGLALFVAEGLNISLRSLSKYIVFLSLPISLGGIYQLASRIKTPSAWVAAGEDITLRVFSFFSSPNVLGIFVSLIIFMSIGLFFKEKKKYYAGIAFINLIVLVFTFSRTAWLGFFIALVVFSFNYYKKALVPVFSIPLISFLYGPVRERILNATSSDYLFEAALDGRLWAIINGWYIFLRHIFWGTGPGTYGGQTAIENASPIYLGGIQDGYTALYYTDNEWLQILVQTGIVGFVSFVIFVATALASIFRKFKEKGDIIVLSVISSLICFLVAGFFSNVLEFGVLSVTVGALIGATLNET</sequence>
<evidence type="ECO:0000313" key="8">
    <source>
        <dbReference type="Proteomes" id="UP000033869"/>
    </source>
</evidence>
<feature type="transmembrane region" description="Helical" evidence="5">
    <location>
        <begin position="99"/>
        <end position="120"/>
    </location>
</feature>
<feature type="transmembrane region" description="Helical" evidence="5">
    <location>
        <begin position="359"/>
        <end position="380"/>
    </location>
</feature>
<organism evidence="7 8">
    <name type="scientific">candidate division CPR2 bacterium GW2011_GWC1_41_48</name>
    <dbReference type="NCBI Taxonomy" id="1618344"/>
    <lineage>
        <taxon>Bacteria</taxon>
        <taxon>Bacteria division CPR2</taxon>
    </lineage>
</organism>
<dbReference type="Pfam" id="PF04932">
    <property type="entry name" value="Wzy_C"/>
    <property type="match status" value="1"/>
</dbReference>
<gene>
    <name evidence="7" type="ORF">UU65_C0001G0010</name>
</gene>
<dbReference type="PANTHER" id="PTHR37422:SF23">
    <property type="entry name" value="TEICHURONIC ACID BIOSYNTHESIS PROTEIN TUAE"/>
    <property type="match status" value="1"/>
</dbReference>
<evidence type="ECO:0000313" key="7">
    <source>
        <dbReference type="EMBL" id="KKS09605.1"/>
    </source>
</evidence>
<keyword evidence="4 5" id="KW-0472">Membrane</keyword>
<dbReference type="GO" id="GO:0016020">
    <property type="term" value="C:membrane"/>
    <property type="evidence" value="ECO:0007669"/>
    <property type="project" value="UniProtKB-SubCell"/>
</dbReference>
<evidence type="ECO:0000256" key="2">
    <source>
        <dbReference type="ARBA" id="ARBA00022692"/>
    </source>
</evidence>
<feature type="transmembrane region" description="Helical" evidence="5">
    <location>
        <begin position="126"/>
        <end position="145"/>
    </location>
</feature>
<proteinExistence type="predicted"/>
<feature type="transmembrane region" description="Helical" evidence="5">
    <location>
        <begin position="292"/>
        <end position="312"/>
    </location>
</feature>